<feature type="domain" description="PucR C-terminal helix-turn-helix" evidence="2">
    <location>
        <begin position="304"/>
        <end position="360"/>
    </location>
</feature>
<sequence>MPIDNEDTVPMDRTSSKPDRNGDEDDGFAVSRQRDESARWTTDPRSSTVSDAIKEVLATTVRLGHTDDVTARHAVHSMLQADLGPQEAGRVVNEIASTMVDELIAAPGGSRLSAIRRVVELMSSAAELVVTLHRRIKDAELVDRTDLSPLVLHPADVDDLATPTGYEDNCLYVLAARGALPEGDQLYRELVDLGAGAAITEISTEGFFAVQRMNNRQAAERMCRSLLSRLPAATVMAVEPLVFGGPLESFKTVEGLLRLAFMFDLGPGLYQISDFPVEFAVATTAPVREKLLAMIQPVMAKAELRRTLELLVFSQGNRTRAAERLNIHRSTIDYRLNQIDKLTGHSPVTTGGLNMLTLSLAVRTLMA</sequence>
<evidence type="ECO:0000313" key="3">
    <source>
        <dbReference type="EMBL" id="SES49002.1"/>
    </source>
</evidence>
<protein>
    <submittedName>
        <fullName evidence="3">PucR C-terminal helix-turn-helix domain-containing protein</fullName>
    </submittedName>
</protein>
<evidence type="ECO:0000256" key="1">
    <source>
        <dbReference type="SAM" id="MobiDB-lite"/>
    </source>
</evidence>
<evidence type="ECO:0000259" key="2">
    <source>
        <dbReference type="Pfam" id="PF13556"/>
    </source>
</evidence>
<accession>A0A1H9XS70</accession>
<dbReference type="Proteomes" id="UP000199028">
    <property type="component" value="Unassembled WGS sequence"/>
</dbReference>
<evidence type="ECO:0000313" key="4">
    <source>
        <dbReference type="Proteomes" id="UP000199028"/>
    </source>
</evidence>
<dbReference type="Gene3D" id="1.10.10.2840">
    <property type="entry name" value="PucR C-terminal helix-turn-helix domain"/>
    <property type="match status" value="1"/>
</dbReference>
<keyword evidence="4" id="KW-1185">Reference proteome</keyword>
<dbReference type="InterPro" id="IPR009057">
    <property type="entry name" value="Homeodomain-like_sf"/>
</dbReference>
<reference evidence="4" key="1">
    <citation type="submission" date="2016-10" db="EMBL/GenBank/DDBJ databases">
        <authorList>
            <person name="Varghese N."/>
            <person name="Submissions S."/>
        </authorList>
    </citation>
    <scope>NUCLEOTIDE SEQUENCE [LARGE SCALE GENOMIC DNA]</scope>
    <source>
        <strain evidence="4">CGMCC 4.578</strain>
    </source>
</reference>
<dbReference type="EMBL" id="FOFT01000017">
    <property type="protein sequence ID" value="SES49002.1"/>
    <property type="molecule type" value="Genomic_DNA"/>
</dbReference>
<dbReference type="InterPro" id="IPR042070">
    <property type="entry name" value="PucR_C-HTH_sf"/>
</dbReference>
<dbReference type="SUPFAM" id="SSF46689">
    <property type="entry name" value="Homeodomain-like"/>
    <property type="match status" value="1"/>
</dbReference>
<gene>
    <name evidence="3" type="ORF">SAMN05216195_11736</name>
</gene>
<dbReference type="OrthoDB" id="4571023at2"/>
<name>A0A1H9XS70_9PSEU</name>
<proteinExistence type="predicted"/>
<dbReference type="InterPro" id="IPR025736">
    <property type="entry name" value="PucR_C-HTH_dom"/>
</dbReference>
<feature type="region of interest" description="Disordered" evidence="1">
    <location>
        <begin position="1"/>
        <end position="46"/>
    </location>
</feature>
<dbReference type="AlphaFoldDB" id="A0A1H9XS70"/>
<organism evidence="3 4">
    <name type="scientific">Lentzea flaviverrucosa</name>
    <dbReference type="NCBI Taxonomy" id="200379"/>
    <lineage>
        <taxon>Bacteria</taxon>
        <taxon>Bacillati</taxon>
        <taxon>Actinomycetota</taxon>
        <taxon>Actinomycetes</taxon>
        <taxon>Pseudonocardiales</taxon>
        <taxon>Pseudonocardiaceae</taxon>
        <taxon>Lentzea</taxon>
    </lineage>
</organism>
<dbReference type="Pfam" id="PF13556">
    <property type="entry name" value="HTH_30"/>
    <property type="match status" value="1"/>
</dbReference>